<sequence>MHLPIVSNITTKATPPTTTVMSATIAPPPRHWGRRRFLSELYELFYVHKDPKYPDEIIHYAPSLSHQFVWKKLLFVQPNCRKLLIQDLADTYGYNHFQANYTCSLGHVTNMNTAKTDTTQSTSALKTTIVQTQHHNHSSHTTGHVASVTTAKTHTTVPSITLKTTIVQPQHQNISTHTTGHVISVSTANMHTTMPSTTPKTTMVQTQHQNLTTHTTGHVTSMTAAKTHTTQSTTALKTTMVQTQHQNLTTHTTGHIISVTHTTMPSSTMKTTMVQTQYHNPSNHTTGHIISVTHTTMPSSTMKTTMVQTQHHNPSNHTTVVTVPNSSTVPHIMSPAVTMHTTSSVATTTYANCNAQDLTYGIQHQVVLSPSSNCLSIVFHSEEIFNAYCTISHILWTPGPKVLDMCQSLPNNTAVATFVSGTFDPNIDIAAIFMGCIDSSDGFRAAIALCNSTIIIQDVTIDNAPFFHSPDQYYVVRNVEG</sequence>
<reference evidence="1" key="1">
    <citation type="journal article" date="2021" name="Genome Biol. Evol.">
        <title>A High-Quality Reference Genome for a Parasitic Bivalve with Doubly Uniparental Inheritance (Bivalvia: Unionida).</title>
        <authorList>
            <person name="Smith C.H."/>
        </authorList>
    </citation>
    <scope>NUCLEOTIDE SEQUENCE</scope>
    <source>
        <strain evidence="1">CHS0354</strain>
    </source>
</reference>
<dbReference type="EMBL" id="JAEAOA010001161">
    <property type="protein sequence ID" value="KAK3594315.1"/>
    <property type="molecule type" value="Genomic_DNA"/>
</dbReference>
<gene>
    <name evidence="1" type="ORF">CHS0354_018979</name>
</gene>
<dbReference type="Proteomes" id="UP001195483">
    <property type="component" value="Unassembled WGS sequence"/>
</dbReference>
<evidence type="ECO:0000313" key="2">
    <source>
        <dbReference type="Proteomes" id="UP001195483"/>
    </source>
</evidence>
<organism evidence="1 2">
    <name type="scientific">Potamilus streckersoni</name>
    <dbReference type="NCBI Taxonomy" id="2493646"/>
    <lineage>
        <taxon>Eukaryota</taxon>
        <taxon>Metazoa</taxon>
        <taxon>Spiralia</taxon>
        <taxon>Lophotrochozoa</taxon>
        <taxon>Mollusca</taxon>
        <taxon>Bivalvia</taxon>
        <taxon>Autobranchia</taxon>
        <taxon>Heteroconchia</taxon>
        <taxon>Palaeoheterodonta</taxon>
        <taxon>Unionida</taxon>
        <taxon>Unionoidea</taxon>
        <taxon>Unionidae</taxon>
        <taxon>Ambleminae</taxon>
        <taxon>Lampsilini</taxon>
        <taxon>Potamilus</taxon>
    </lineage>
</organism>
<keyword evidence="2" id="KW-1185">Reference proteome</keyword>
<reference evidence="1" key="3">
    <citation type="submission" date="2023-05" db="EMBL/GenBank/DDBJ databases">
        <authorList>
            <person name="Smith C.H."/>
        </authorList>
    </citation>
    <scope>NUCLEOTIDE SEQUENCE</scope>
    <source>
        <strain evidence="1">CHS0354</strain>
        <tissue evidence="1">Mantle</tissue>
    </source>
</reference>
<reference evidence="1" key="2">
    <citation type="journal article" date="2021" name="Genome Biol. Evol.">
        <title>Developing a high-quality reference genome for a parasitic bivalve with doubly uniparental inheritance (Bivalvia: Unionida).</title>
        <authorList>
            <person name="Smith C.H."/>
        </authorList>
    </citation>
    <scope>NUCLEOTIDE SEQUENCE</scope>
    <source>
        <strain evidence="1">CHS0354</strain>
        <tissue evidence="1">Mantle</tissue>
    </source>
</reference>
<evidence type="ECO:0000313" key="1">
    <source>
        <dbReference type="EMBL" id="KAK3594315.1"/>
    </source>
</evidence>
<proteinExistence type="predicted"/>
<name>A0AAE0VZ36_9BIVA</name>
<accession>A0AAE0VZ36</accession>
<dbReference type="AlphaFoldDB" id="A0AAE0VZ36"/>
<comment type="caution">
    <text evidence="1">The sequence shown here is derived from an EMBL/GenBank/DDBJ whole genome shotgun (WGS) entry which is preliminary data.</text>
</comment>
<protein>
    <submittedName>
        <fullName evidence="1">Uncharacterized protein</fullName>
    </submittedName>
</protein>